<protein>
    <submittedName>
        <fullName evidence="2">Uncharacterized protein</fullName>
    </submittedName>
</protein>
<feature type="compositionally biased region" description="Polar residues" evidence="1">
    <location>
        <begin position="106"/>
        <end position="119"/>
    </location>
</feature>
<accession>A0A0B6Y2H3</accession>
<gene>
    <name evidence="2" type="primary">ORF8668</name>
</gene>
<sequence>KYRLLNQDFPYGEKTKGFSKTPSVATKMLDDATSINSLYVPNLDSSAVGESPSLLIGLSTPPLSQRTTPAAVLMEQGSGPIVPYDTDITPRQHTPSQTDDGERTPLSRSSSKGTFQQLKSVESKRQNLMTVVPVLHTTPVTPGSHSLTSPTPCSPTGGVESSPLRSKPSAFGTPSLLWSPAARSLQFDKSLEEEHEDN</sequence>
<reference evidence="2" key="1">
    <citation type="submission" date="2014-12" db="EMBL/GenBank/DDBJ databases">
        <title>Insight into the proteome of Arion vulgaris.</title>
        <authorList>
            <person name="Aradska J."/>
            <person name="Bulat T."/>
            <person name="Smidak R."/>
            <person name="Sarate P."/>
            <person name="Gangsoo J."/>
            <person name="Sialana F."/>
            <person name="Bilban M."/>
            <person name="Lubec G."/>
        </authorList>
    </citation>
    <scope>NUCLEOTIDE SEQUENCE</scope>
    <source>
        <tissue evidence="2">Skin</tissue>
    </source>
</reference>
<evidence type="ECO:0000256" key="1">
    <source>
        <dbReference type="SAM" id="MobiDB-lite"/>
    </source>
</evidence>
<organism evidence="2">
    <name type="scientific">Arion vulgaris</name>
    <dbReference type="NCBI Taxonomy" id="1028688"/>
    <lineage>
        <taxon>Eukaryota</taxon>
        <taxon>Metazoa</taxon>
        <taxon>Spiralia</taxon>
        <taxon>Lophotrochozoa</taxon>
        <taxon>Mollusca</taxon>
        <taxon>Gastropoda</taxon>
        <taxon>Heterobranchia</taxon>
        <taxon>Euthyneura</taxon>
        <taxon>Panpulmonata</taxon>
        <taxon>Eupulmonata</taxon>
        <taxon>Stylommatophora</taxon>
        <taxon>Helicina</taxon>
        <taxon>Arionoidea</taxon>
        <taxon>Arionidae</taxon>
        <taxon>Arion</taxon>
    </lineage>
</organism>
<feature type="compositionally biased region" description="Polar residues" evidence="1">
    <location>
        <begin position="89"/>
        <end position="98"/>
    </location>
</feature>
<name>A0A0B6Y2H3_9EUPU</name>
<evidence type="ECO:0000313" key="2">
    <source>
        <dbReference type="EMBL" id="CEK49735.1"/>
    </source>
</evidence>
<dbReference type="EMBL" id="HACG01002870">
    <property type="protein sequence ID" value="CEK49735.1"/>
    <property type="molecule type" value="Transcribed_RNA"/>
</dbReference>
<feature type="region of interest" description="Disordered" evidence="1">
    <location>
        <begin position="1"/>
        <end position="20"/>
    </location>
</feature>
<dbReference type="AlphaFoldDB" id="A0A0B6Y2H3"/>
<feature type="region of interest" description="Disordered" evidence="1">
    <location>
        <begin position="137"/>
        <end position="198"/>
    </location>
</feature>
<feature type="region of interest" description="Disordered" evidence="1">
    <location>
        <begin position="77"/>
        <end position="119"/>
    </location>
</feature>
<feature type="non-terminal residue" evidence="2">
    <location>
        <position position="198"/>
    </location>
</feature>
<proteinExistence type="predicted"/>
<feature type="non-terminal residue" evidence="2">
    <location>
        <position position="1"/>
    </location>
</feature>